<protein>
    <submittedName>
        <fullName evidence="3">MBL fold metallo-hydrolase</fullName>
    </submittedName>
</protein>
<feature type="domain" description="Metallo-beta-lactamase" evidence="2">
    <location>
        <begin position="128"/>
        <end position="325"/>
    </location>
</feature>
<evidence type="ECO:0000313" key="4">
    <source>
        <dbReference type="Proteomes" id="UP001343698"/>
    </source>
</evidence>
<dbReference type="RefSeq" id="WP_272636078.1">
    <property type="nucleotide sequence ID" value="NZ_JAZDDF010000001.1"/>
</dbReference>
<dbReference type="PANTHER" id="PTHR15032:SF4">
    <property type="entry name" value="N-ACYL-PHOSPHATIDYLETHANOLAMINE-HYDROLYZING PHOSPHOLIPASE D"/>
    <property type="match status" value="1"/>
</dbReference>
<dbReference type="EMBL" id="JAZDDF010000001">
    <property type="protein sequence ID" value="MEE1971629.1"/>
    <property type="molecule type" value="Genomic_DNA"/>
</dbReference>
<keyword evidence="1" id="KW-1133">Transmembrane helix</keyword>
<keyword evidence="4" id="KW-1185">Reference proteome</keyword>
<dbReference type="Gene3D" id="3.60.15.10">
    <property type="entry name" value="Ribonuclease Z/Hydroxyacylglutathione hydrolase-like"/>
    <property type="match status" value="1"/>
</dbReference>
<keyword evidence="1" id="KW-0472">Membrane</keyword>
<dbReference type="InterPro" id="IPR036866">
    <property type="entry name" value="RibonucZ/Hydroxyglut_hydro"/>
</dbReference>
<evidence type="ECO:0000313" key="3">
    <source>
        <dbReference type="EMBL" id="MEE1971629.1"/>
    </source>
</evidence>
<dbReference type="InterPro" id="IPR001279">
    <property type="entry name" value="Metallo-B-lactamas"/>
</dbReference>
<proteinExistence type="predicted"/>
<reference evidence="3 4" key="1">
    <citation type="submission" date="2024-01" db="EMBL/GenBank/DDBJ databases">
        <title>Maribacter spp. originated from different algae showed divergent polysaccharides utilization ability.</title>
        <authorList>
            <person name="Wang H."/>
            <person name="Wu Y."/>
        </authorList>
    </citation>
    <scope>NUCLEOTIDE SEQUENCE [LARGE SCALE GENOMIC DNA]</scope>
    <source>
        <strain evidence="3 4">KPT27_14</strain>
    </source>
</reference>
<accession>A0ABU7IF99</accession>
<keyword evidence="1" id="KW-0812">Transmembrane</keyword>
<dbReference type="Pfam" id="PF12706">
    <property type="entry name" value="Lactamase_B_2"/>
    <property type="match status" value="1"/>
</dbReference>
<dbReference type="PANTHER" id="PTHR15032">
    <property type="entry name" value="N-ACYL-PHOSPHATIDYLETHANOLAMINE-HYDROLYZING PHOSPHOLIPASE D"/>
    <property type="match status" value="1"/>
</dbReference>
<evidence type="ECO:0000259" key="2">
    <source>
        <dbReference type="Pfam" id="PF12706"/>
    </source>
</evidence>
<dbReference type="SUPFAM" id="SSF56281">
    <property type="entry name" value="Metallo-hydrolase/oxidoreductase"/>
    <property type="match status" value="1"/>
</dbReference>
<sequence length="379" mass="42487">MQTLKRILKRMFIAILSIIIVLIVWGALFINLSPEFGGTISDSQKEQFSKSEHYKDGVFENLGGVTMSMGFGDYVKGLKGFFGPQMNTRPKGAVPVNGLDALELANYKGPARMVWFGHSTFLYQSYGRNILIDPMLGPVPAPHPLLGGKRFSEELPIAIEQLPQIDFVVLSHDHYDHLDYGSILKLKDKVQMFFTPLGVGAHLVEWGVAEDRIKEMDWWDVTSFEGFSIKCVPAQHFSGRGLSDRGKTLWSGWVIKNDGANVFFSGDSGYGGHFTEIGEKYGPFDFAMLECGQYNKLWHEIHMMPEETAQAGVDVKAKVIMPIHWGAFKLAMHPWTDPVIRVSDKAKELNLPIVTPKIGEFIYLAEPTSNGGVWWKNVD</sequence>
<organism evidence="3 4">
    <name type="scientific">Maribacter flavus</name>
    <dbReference type="NCBI Taxonomy" id="1658664"/>
    <lineage>
        <taxon>Bacteria</taxon>
        <taxon>Pseudomonadati</taxon>
        <taxon>Bacteroidota</taxon>
        <taxon>Flavobacteriia</taxon>
        <taxon>Flavobacteriales</taxon>
        <taxon>Flavobacteriaceae</taxon>
        <taxon>Maribacter</taxon>
    </lineage>
</organism>
<gene>
    <name evidence="3" type="ORF">V1H85_04180</name>
</gene>
<name>A0ABU7IF99_9FLAO</name>
<feature type="transmembrane region" description="Helical" evidence="1">
    <location>
        <begin position="12"/>
        <end position="32"/>
    </location>
</feature>
<dbReference type="Proteomes" id="UP001343698">
    <property type="component" value="Unassembled WGS sequence"/>
</dbReference>
<evidence type="ECO:0000256" key="1">
    <source>
        <dbReference type="SAM" id="Phobius"/>
    </source>
</evidence>
<comment type="caution">
    <text evidence="3">The sequence shown here is derived from an EMBL/GenBank/DDBJ whole genome shotgun (WGS) entry which is preliminary data.</text>
</comment>